<dbReference type="PANTHER" id="PTHR48081">
    <property type="entry name" value="AB HYDROLASE SUPERFAMILY PROTEIN C4A8.06C"/>
    <property type="match status" value="1"/>
</dbReference>
<organism evidence="5 6">
    <name type="scientific">Streptococcus oricebi</name>
    <dbReference type="NCBI Taxonomy" id="1547447"/>
    <lineage>
        <taxon>Bacteria</taxon>
        <taxon>Bacillati</taxon>
        <taxon>Bacillota</taxon>
        <taxon>Bacilli</taxon>
        <taxon>Lactobacillales</taxon>
        <taxon>Streptococcaceae</taxon>
        <taxon>Streptococcus</taxon>
    </lineage>
</organism>
<dbReference type="InterPro" id="IPR029058">
    <property type="entry name" value="AB_hydrolase_fold"/>
</dbReference>
<dbReference type="Pfam" id="PF07859">
    <property type="entry name" value="Abhydrolase_3"/>
    <property type="match status" value="1"/>
</dbReference>
<evidence type="ECO:0000256" key="2">
    <source>
        <dbReference type="ARBA" id="ARBA00022801"/>
    </source>
</evidence>
<dbReference type="InterPro" id="IPR013094">
    <property type="entry name" value="AB_hydrolase_3"/>
</dbReference>
<dbReference type="GO" id="GO:0016787">
    <property type="term" value="F:hydrolase activity"/>
    <property type="evidence" value="ECO:0007669"/>
    <property type="project" value="UniProtKB-KW"/>
</dbReference>
<dbReference type="PANTHER" id="PTHR48081:SF8">
    <property type="entry name" value="ALPHA_BETA HYDROLASE FOLD-3 DOMAIN-CONTAINING PROTEIN-RELATED"/>
    <property type="match status" value="1"/>
</dbReference>
<dbReference type="InterPro" id="IPR050300">
    <property type="entry name" value="GDXG_lipolytic_enzyme"/>
</dbReference>
<feature type="active site" evidence="3">
    <location>
        <position position="154"/>
    </location>
</feature>
<accession>A0ABS5B1L9</accession>
<dbReference type="InterPro" id="IPR033140">
    <property type="entry name" value="Lipase_GDXG_put_SER_AS"/>
</dbReference>
<proteinExistence type="inferred from homology"/>
<evidence type="ECO:0000256" key="1">
    <source>
        <dbReference type="ARBA" id="ARBA00010515"/>
    </source>
</evidence>
<evidence type="ECO:0000313" key="5">
    <source>
        <dbReference type="EMBL" id="MBP2622727.1"/>
    </source>
</evidence>
<reference evidence="5 6" key="1">
    <citation type="submission" date="2018-02" db="EMBL/GenBank/DDBJ databases">
        <title>Draft genome sequence of Streptococcus oricebi CCUG 70868T type strain.</title>
        <authorList>
            <person name="Mendez V."/>
            <person name="Salva-Serra F."/>
            <person name="Jaen-Luchoro D."/>
            <person name="Gonzales-Siles L."/>
            <person name="Karlsson R."/>
            <person name="Engstrom-Jakobsson H."/>
            <person name="Busquets A."/>
            <person name="Gomila M."/>
            <person name="Pineiro-Iglesias B."/>
            <person name="Bennasar-Figueras A."/>
            <person name="Seeger M."/>
            <person name="Moore E."/>
        </authorList>
    </citation>
    <scope>NUCLEOTIDE SEQUENCE [LARGE SCALE GENOMIC DNA]</scope>
    <source>
        <strain evidence="5 6">CCUG 70868</strain>
    </source>
</reference>
<dbReference type="PROSITE" id="PS01174">
    <property type="entry name" value="LIPASE_GDXG_SER"/>
    <property type="match status" value="1"/>
</dbReference>
<dbReference type="SUPFAM" id="SSF53474">
    <property type="entry name" value="alpha/beta-Hydrolases"/>
    <property type="match status" value="1"/>
</dbReference>
<evidence type="ECO:0000256" key="3">
    <source>
        <dbReference type="PROSITE-ProRule" id="PRU10038"/>
    </source>
</evidence>
<name>A0ABS5B1L9_9STRE</name>
<keyword evidence="6" id="KW-1185">Reference proteome</keyword>
<dbReference type="EMBL" id="PRDG01000001">
    <property type="protein sequence ID" value="MBP2622727.1"/>
    <property type="molecule type" value="Genomic_DNA"/>
</dbReference>
<evidence type="ECO:0000313" key="6">
    <source>
        <dbReference type="Proteomes" id="UP001519296"/>
    </source>
</evidence>
<keyword evidence="2 5" id="KW-0378">Hydrolase</keyword>
<dbReference type="RefSeq" id="WP_209626860.1">
    <property type="nucleotide sequence ID" value="NZ_PRDG01000001.1"/>
</dbReference>
<protein>
    <submittedName>
        <fullName evidence="5">Alpha/beta hydrolase</fullName>
    </submittedName>
</protein>
<comment type="caution">
    <text evidence="5">The sequence shown here is derived from an EMBL/GenBank/DDBJ whole genome shotgun (WGS) entry which is preliminary data.</text>
</comment>
<feature type="domain" description="Alpha/beta hydrolase fold-3" evidence="4">
    <location>
        <begin position="80"/>
        <end position="282"/>
    </location>
</feature>
<evidence type="ECO:0000259" key="4">
    <source>
        <dbReference type="Pfam" id="PF07859"/>
    </source>
</evidence>
<gene>
    <name evidence="5" type="ORF">C4K46_02100</name>
</gene>
<sequence>MKRSLTSWSLEKMLLTGVKLGFVPKDDPALAKHLKKAEEKSARLVANPSKMVGMPVEDKIIAGMQTFIWNDQQTSDQKVLLYLHGGAYVSQPLSFHYQMLRQIVSLTNVKVVLPIYPKAPKYNYRDTYPKLVELYQLLLTAVDSPSLITIAGDSAGGGLVFGLAHLLVEKDLKQPRHLIGISPWLDIEMKNPEIKDYQALDPIVDFWYSLKVGQLWSAGKENGANPLVSPINSPYFAQMAPISLFSGSHEILYPDIRLLAEQLTQEKIPHQFIVKEKMNHVYPLFPIPEAKEARRQLAEIILE</sequence>
<comment type="similarity">
    <text evidence="1">Belongs to the 'GDXG' lipolytic enzyme family.</text>
</comment>
<dbReference type="Proteomes" id="UP001519296">
    <property type="component" value="Unassembled WGS sequence"/>
</dbReference>
<dbReference type="Gene3D" id="3.40.50.1820">
    <property type="entry name" value="alpha/beta hydrolase"/>
    <property type="match status" value="1"/>
</dbReference>